<proteinExistence type="predicted"/>
<dbReference type="EMBL" id="RDQH01000332">
    <property type="protein sequence ID" value="RXH96384.1"/>
    <property type="molecule type" value="Genomic_DNA"/>
</dbReference>
<reference evidence="1 2" key="1">
    <citation type="submission" date="2018-10" db="EMBL/GenBank/DDBJ databases">
        <title>A high-quality apple genome assembly.</title>
        <authorList>
            <person name="Hu J."/>
        </authorList>
    </citation>
    <scope>NUCLEOTIDE SEQUENCE [LARGE SCALE GENOMIC DNA]</scope>
    <source>
        <strain evidence="2">cv. HFTH1</strain>
        <tissue evidence="1">Young leaf</tissue>
    </source>
</reference>
<dbReference type="Proteomes" id="UP000290289">
    <property type="component" value="Chromosome 6"/>
</dbReference>
<evidence type="ECO:0000313" key="1">
    <source>
        <dbReference type="EMBL" id="RXH96384.1"/>
    </source>
</evidence>
<keyword evidence="2" id="KW-1185">Reference proteome</keyword>
<name>A0A498JRB1_MALDO</name>
<gene>
    <name evidence="1" type="ORF">DVH24_008888</name>
</gene>
<comment type="caution">
    <text evidence="1">The sequence shown here is derived from an EMBL/GenBank/DDBJ whole genome shotgun (WGS) entry which is preliminary data.</text>
</comment>
<protein>
    <submittedName>
        <fullName evidence="1">Uncharacterized protein</fullName>
    </submittedName>
</protein>
<organism evidence="1 2">
    <name type="scientific">Malus domestica</name>
    <name type="common">Apple</name>
    <name type="synonym">Pyrus malus</name>
    <dbReference type="NCBI Taxonomy" id="3750"/>
    <lineage>
        <taxon>Eukaryota</taxon>
        <taxon>Viridiplantae</taxon>
        <taxon>Streptophyta</taxon>
        <taxon>Embryophyta</taxon>
        <taxon>Tracheophyta</taxon>
        <taxon>Spermatophyta</taxon>
        <taxon>Magnoliopsida</taxon>
        <taxon>eudicotyledons</taxon>
        <taxon>Gunneridae</taxon>
        <taxon>Pentapetalae</taxon>
        <taxon>rosids</taxon>
        <taxon>fabids</taxon>
        <taxon>Rosales</taxon>
        <taxon>Rosaceae</taxon>
        <taxon>Amygdaloideae</taxon>
        <taxon>Maleae</taxon>
        <taxon>Malus</taxon>
    </lineage>
</organism>
<dbReference type="AlphaFoldDB" id="A0A498JRB1"/>
<sequence length="85" mass="9700">MCEMDQRNPRSSGHPNDTGCGDLSKMVNIAVSGSVPWLVQAMVHRRTNICLQRLNLNVGGGDDRNDSSESYQKLMKFFWNVKDRW</sequence>
<accession>A0A498JRB1</accession>
<evidence type="ECO:0000313" key="2">
    <source>
        <dbReference type="Proteomes" id="UP000290289"/>
    </source>
</evidence>